<proteinExistence type="predicted"/>
<comment type="caution">
    <text evidence="1">The sequence shown here is derived from an EMBL/GenBank/DDBJ whole genome shotgun (WGS) entry which is preliminary data.</text>
</comment>
<protein>
    <submittedName>
        <fullName evidence="1">6-bladed beta-propeller</fullName>
    </submittedName>
</protein>
<evidence type="ECO:0000313" key="1">
    <source>
        <dbReference type="EMBL" id="MBY5960234.1"/>
    </source>
</evidence>
<sequence length="378" mass="43629">MKNCFYILFLLSCLFSCKDQIGNSDIDSFLVHGENANPTLLSNIAQNVDYVSLKWPKGTTISRITDIKVYGNYIFIHDRDGTMTITVFDKQGNYVNRLNKIGKGPGEYLDLEAFSFDIENEILVTYSRDVQSFNFYTFPEMEFIRSLKRNKYIINFEVLKNGDWLVICDEEFNNKFHGLERWDEDHIAQPVNKLIKRDPITVEMSLPNTLTKNQGNIYYANPHEITTIFKFTNEDFTPVLEIDFGMNNIPSQSWETPHVEEFENTLEEGGEKSFWVQNAIINDSTVSFWFYYGGFGNDYLAICDKNTKECSVYSEVNLTNMNINVPAPITNSNDRYISLLYPDLMDTVGISTHIDLMNAFEESIKTSSPILVFFTLLD</sequence>
<accession>A0A953HQB3</accession>
<dbReference type="SUPFAM" id="SSF50969">
    <property type="entry name" value="YVTN repeat-like/Quinoprotein amine dehydrogenase"/>
    <property type="match status" value="1"/>
</dbReference>
<dbReference type="Pfam" id="PF17170">
    <property type="entry name" value="DUF5128"/>
    <property type="match status" value="1"/>
</dbReference>
<dbReference type="InterPro" id="IPR011044">
    <property type="entry name" value="Quino_amine_DH_bsu"/>
</dbReference>
<name>A0A953HQB3_9BACT</name>
<dbReference type="EMBL" id="JAHVHU010000027">
    <property type="protein sequence ID" value="MBY5960234.1"/>
    <property type="molecule type" value="Genomic_DNA"/>
</dbReference>
<gene>
    <name evidence="1" type="ORF">KUV50_18935</name>
</gene>
<dbReference type="Proteomes" id="UP000753961">
    <property type="component" value="Unassembled WGS sequence"/>
</dbReference>
<evidence type="ECO:0000313" key="2">
    <source>
        <dbReference type="Proteomes" id="UP000753961"/>
    </source>
</evidence>
<organism evidence="1 2">
    <name type="scientific">Membranihabitans marinus</name>
    <dbReference type="NCBI Taxonomy" id="1227546"/>
    <lineage>
        <taxon>Bacteria</taxon>
        <taxon>Pseudomonadati</taxon>
        <taxon>Bacteroidota</taxon>
        <taxon>Saprospiria</taxon>
        <taxon>Saprospirales</taxon>
        <taxon>Saprospiraceae</taxon>
        <taxon>Membranihabitans</taxon>
    </lineage>
</organism>
<dbReference type="RefSeq" id="WP_222581784.1">
    <property type="nucleotide sequence ID" value="NZ_JAHVHU010000027.1"/>
</dbReference>
<reference evidence="1" key="1">
    <citation type="submission" date="2021-06" db="EMBL/GenBank/DDBJ databases">
        <title>44 bacteria genomes isolated from Dapeng, Shenzhen.</title>
        <authorList>
            <person name="Zheng W."/>
            <person name="Yu S."/>
            <person name="Huang Y."/>
        </authorList>
    </citation>
    <scope>NUCLEOTIDE SEQUENCE</scope>
    <source>
        <strain evidence="1">DP5N28-2</strain>
    </source>
</reference>
<keyword evidence="2" id="KW-1185">Reference proteome</keyword>
<dbReference type="AlphaFoldDB" id="A0A953HQB3"/>